<reference evidence="1" key="1">
    <citation type="journal article" date="2014" name="Front. Microbiol.">
        <title>High frequency of phylogenetically diverse reductive dehalogenase-homologous genes in deep subseafloor sedimentary metagenomes.</title>
        <authorList>
            <person name="Kawai M."/>
            <person name="Futagami T."/>
            <person name="Toyoda A."/>
            <person name="Takaki Y."/>
            <person name="Nishi S."/>
            <person name="Hori S."/>
            <person name="Arai W."/>
            <person name="Tsubouchi T."/>
            <person name="Morono Y."/>
            <person name="Uchiyama I."/>
            <person name="Ito T."/>
            <person name="Fujiyama A."/>
            <person name="Inagaki F."/>
            <person name="Takami H."/>
        </authorList>
    </citation>
    <scope>NUCLEOTIDE SEQUENCE</scope>
    <source>
        <strain evidence="1">Expedition CK06-06</strain>
    </source>
</reference>
<protein>
    <submittedName>
        <fullName evidence="1">Uncharacterized protein</fullName>
    </submittedName>
</protein>
<accession>X1VIH6</accession>
<sequence length="37" mass="4051">MKKLTVLLAVILITILLAGCWLFPGESKLIAINVEPE</sequence>
<comment type="caution">
    <text evidence="1">The sequence shown here is derived from an EMBL/GenBank/DDBJ whole genome shotgun (WGS) entry which is preliminary data.</text>
</comment>
<feature type="non-terminal residue" evidence="1">
    <location>
        <position position="37"/>
    </location>
</feature>
<proteinExistence type="predicted"/>
<evidence type="ECO:0000313" key="1">
    <source>
        <dbReference type="EMBL" id="GAJ14911.1"/>
    </source>
</evidence>
<organism evidence="1">
    <name type="scientific">marine sediment metagenome</name>
    <dbReference type="NCBI Taxonomy" id="412755"/>
    <lineage>
        <taxon>unclassified sequences</taxon>
        <taxon>metagenomes</taxon>
        <taxon>ecological metagenomes</taxon>
    </lineage>
</organism>
<dbReference type="AlphaFoldDB" id="X1VIH6"/>
<gene>
    <name evidence="1" type="ORF">S12H4_49830</name>
</gene>
<name>X1VIH6_9ZZZZ</name>
<dbReference type="EMBL" id="BARW01031305">
    <property type="protein sequence ID" value="GAJ14911.1"/>
    <property type="molecule type" value="Genomic_DNA"/>
</dbReference>
<dbReference type="PROSITE" id="PS51257">
    <property type="entry name" value="PROKAR_LIPOPROTEIN"/>
    <property type="match status" value="1"/>
</dbReference>